<dbReference type="RefSeq" id="WP_269316068.1">
    <property type="nucleotide sequence ID" value="NZ_CP098251.1"/>
</dbReference>
<keyword evidence="1" id="KW-0378">Hydrolase</keyword>
<dbReference type="PANTHER" id="PTHR12725:SF117">
    <property type="entry name" value="HALOACID DEHALOGENASE-LIKE HYDROLASE"/>
    <property type="match status" value="1"/>
</dbReference>
<dbReference type="SUPFAM" id="SSF56784">
    <property type="entry name" value="HAD-like"/>
    <property type="match status" value="1"/>
</dbReference>
<dbReference type="Proteomes" id="UP001164819">
    <property type="component" value="Chromosome"/>
</dbReference>
<dbReference type="Gene3D" id="3.40.50.1000">
    <property type="entry name" value="HAD superfamily/HAD-like"/>
    <property type="match status" value="1"/>
</dbReference>
<dbReference type="NCBIfam" id="TIGR01509">
    <property type="entry name" value="HAD-SF-IA-v3"/>
    <property type="match status" value="1"/>
</dbReference>
<proteinExistence type="predicted"/>
<evidence type="ECO:0000313" key="1">
    <source>
        <dbReference type="EMBL" id="WAV91484.1"/>
    </source>
</evidence>
<protein>
    <submittedName>
        <fullName evidence="1">HAD-IA family hydrolase</fullName>
    </submittedName>
</protein>
<dbReference type="InterPro" id="IPR006439">
    <property type="entry name" value="HAD-SF_hydro_IA"/>
</dbReference>
<name>A0A9E9NTP9_9BURK</name>
<dbReference type="InterPro" id="IPR010237">
    <property type="entry name" value="Pyr-5-nucltdase"/>
</dbReference>
<dbReference type="EMBL" id="CP098251">
    <property type="protein sequence ID" value="WAV91484.1"/>
    <property type="molecule type" value="Genomic_DNA"/>
</dbReference>
<dbReference type="Pfam" id="PF00702">
    <property type="entry name" value="Hydrolase"/>
    <property type="match status" value="1"/>
</dbReference>
<dbReference type="InterPro" id="IPR023214">
    <property type="entry name" value="HAD_sf"/>
</dbReference>
<dbReference type="SFLD" id="SFLDG01132">
    <property type="entry name" value="C1.5.3:_5'-Nucleotidase_Like"/>
    <property type="match status" value="1"/>
</dbReference>
<dbReference type="AlphaFoldDB" id="A0A9E9NTP9"/>
<accession>A0A9E9NTP9</accession>
<dbReference type="PANTHER" id="PTHR12725">
    <property type="entry name" value="HALOACID DEHALOGENASE-LIKE HYDROLASE"/>
    <property type="match status" value="1"/>
</dbReference>
<dbReference type="InterPro" id="IPR036412">
    <property type="entry name" value="HAD-like_sf"/>
</dbReference>
<sequence length="249" mass="28946">MSETFLMEWVMIWLFDLDNTLHNASLAIFPEISANMNAFLSVYMKKNGDVRLSTEAANQLRIEYWKRFGATLLGISKVLDQRARDFLEAAHRFYDLKSLLSAERGLPVLFRKLPGRKVLLTNSAYRYSADILKLLGVHQFFEKHIAIESMRVFGKFEPKPSGKFFRKLLAMLKVRPEDCVLVEDNIHILKKAKAMGMKTVLVTRYLDRGRFSQHSYPYPSGKRQAGRPAFIDLKMTSVRRLTHYLERFC</sequence>
<dbReference type="Gene3D" id="1.10.150.450">
    <property type="match status" value="1"/>
</dbReference>
<reference evidence="1" key="1">
    <citation type="journal article" date="2022" name="Front. Microbiol.">
        <title>New perspectives on an old grouping: The genomic and phenotypic variability of Oxalobacter formigenes and the implications for calcium oxalate stone prevention.</title>
        <authorList>
            <person name="Chmiel J.A."/>
            <person name="Carr C."/>
            <person name="Stuivenberg G.A."/>
            <person name="Venema R."/>
            <person name="Chanyi R.M."/>
            <person name="Al K.F."/>
            <person name="Giguere D."/>
            <person name="Say H."/>
            <person name="Akouris P.P."/>
            <person name="Dominguez Romero S.A."/>
            <person name="Kwong A."/>
            <person name="Tai V."/>
            <person name="Koval S.F."/>
            <person name="Razvi H."/>
            <person name="Bjazevic J."/>
            <person name="Burton J.P."/>
        </authorList>
    </citation>
    <scope>NUCLEOTIDE SEQUENCE</scope>
    <source>
        <strain evidence="1">OxK</strain>
    </source>
</reference>
<dbReference type="SFLD" id="SFLDS00003">
    <property type="entry name" value="Haloacid_Dehalogenase"/>
    <property type="match status" value="1"/>
</dbReference>
<organism evidence="1">
    <name type="scientific">Oxalobacter aliiformigenes</name>
    <dbReference type="NCBI Taxonomy" id="2946593"/>
    <lineage>
        <taxon>Bacteria</taxon>
        <taxon>Pseudomonadati</taxon>
        <taxon>Pseudomonadota</taxon>
        <taxon>Betaproteobacteria</taxon>
        <taxon>Burkholderiales</taxon>
        <taxon>Oxalobacteraceae</taxon>
        <taxon>Oxalobacter</taxon>
    </lineage>
</organism>
<dbReference type="SFLD" id="SFLDG01129">
    <property type="entry name" value="C1.5:_HAD__Beta-PGM__Phosphata"/>
    <property type="match status" value="1"/>
</dbReference>
<dbReference type="GO" id="GO:0016787">
    <property type="term" value="F:hydrolase activity"/>
    <property type="evidence" value="ECO:0007669"/>
    <property type="project" value="UniProtKB-KW"/>
</dbReference>
<gene>
    <name evidence="1" type="ORF">NB646_01585</name>
</gene>